<dbReference type="AlphaFoldDB" id="A0A8H7DFW0"/>
<dbReference type="EMBL" id="JACAZI010000001">
    <property type="protein sequence ID" value="KAF7371607.1"/>
    <property type="molecule type" value="Genomic_DNA"/>
</dbReference>
<comment type="caution">
    <text evidence="1">The sequence shown here is derived from an EMBL/GenBank/DDBJ whole genome shotgun (WGS) entry which is preliminary data.</text>
</comment>
<name>A0A8H7DFW0_9AGAR</name>
<evidence type="ECO:0000313" key="2">
    <source>
        <dbReference type="Proteomes" id="UP000620124"/>
    </source>
</evidence>
<dbReference type="OrthoDB" id="2942303at2759"/>
<gene>
    <name evidence="1" type="ORF">MVEN_00016100</name>
</gene>
<evidence type="ECO:0000313" key="1">
    <source>
        <dbReference type="EMBL" id="KAF7371607.1"/>
    </source>
</evidence>
<reference evidence="1" key="1">
    <citation type="submission" date="2020-05" db="EMBL/GenBank/DDBJ databases">
        <title>Mycena genomes resolve the evolution of fungal bioluminescence.</title>
        <authorList>
            <person name="Tsai I.J."/>
        </authorList>
    </citation>
    <scope>NUCLEOTIDE SEQUENCE</scope>
    <source>
        <strain evidence="1">CCC161011</strain>
    </source>
</reference>
<protein>
    <submittedName>
        <fullName evidence="1">Uncharacterized protein</fullName>
    </submittedName>
</protein>
<dbReference type="Proteomes" id="UP000620124">
    <property type="component" value="Unassembled WGS sequence"/>
</dbReference>
<sequence length="358" mass="40550">MPVSVIKPSIKWLDYLEAIPPPCPHRPLPDNLKSKQPPKMLDIERTHPPSSSSLAACGAETALTRSNHILTNFVANNVNLWLAADEIRIIPEEDYIQPLLNEQAVAEVYFKTVLAPVKQALEMLLEKLLTRVDLAKAGYFFNIRPQQGSPSKDNRTRCDHYLVLEHKDGIDKNGDADAPRKIILWRDPQRFANMLKERVKWEADPSSTAGAAPEYPCLVLCVIEEKKPNVIREDDFVPEYVQNAIKHDVGARNVADFLPPVKKYSVDAQCKLVILTDYHTTLLLDVEEAGAVFDERTMRITKVDKRPKVAVGRLKNAPRWTLFSVAVKRLMDANLIKIEVQTEHSEKKVKIDFNPPLN</sequence>
<accession>A0A8H7DFW0</accession>
<proteinExistence type="predicted"/>
<organism evidence="1 2">
    <name type="scientific">Mycena venus</name>
    <dbReference type="NCBI Taxonomy" id="2733690"/>
    <lineage>
        <taxon>Eukaryota</taxon>
        <taxon>Fungi</taxon>
        <taxon>Dikarya</taxon>
        <taxon>Basidiomycota</taxon>
        <taxon>Agaricomycotina</taxon>
        <taxon>Agaricomycetes</taxon>
        <taxon>Agaricomycetidae</taxon>
        <taxon>Agaricales</taxon>
        <taxon>Marasmiineae</taxon>
        <taxon>Mycenaceae</taxon>
        <taxon>Mycena</taxon>
    </lineage>
</organism>
<keyword evidence="2" id="KW-1185">Reference proteome</keyword>